<dbReference type="SUPFAM" id="SSF103481">
    <property type="entry name" value="Multidrug resistance efflux transporter EmrE"/>
    <property type="match status" value="2"/>
</dbReference>
<dbReference type="InterPro" id="IPR037185">
    <property type="entry name" value="EmrE-like"/>
</dbReference>
<gene>
    <name evidence="3" type="ORF">IM787_15965</name>
</gene>
<dbReference type="Pfam" id="PF00892">
    <property type="entry name" value="EamA"/>
    <property type="match status" value="2"/>
</dbReference>
<evidence type="ECO:0000259" key="2">
    <source>
        <dbReference type="Pfam" id="PF00892"/>
    </source>
</evidence>
<evidence type="ECO:0000313" key="4">
    <source>
        <dbReference type="Proteomes" id="UP000806285"/>
    </source>
</evidence>
<evidence type="ECO:0000313" key="3">
    <source>
        <dbReference type="EMBL" id="MBE7369060.1"/>
    </source>
</evidence>
<feature type="transmembrane region" description="Helical" evidence="1">
    <location>
        <begin position="216"/>
        <end position="235"/>
    </location>
</feature>
<keyword evidence="1" id="KW-1133">Transmembrane helix</keyword>
<organism evidence="3 4">
    <name type="scientific">Ramlibacter pallidus</name>
    <dbReference type="NCBI Taxonomy" id="2780087"/>
    <lineage>
        <taxon>Bacteria</taxon>
        <taxon>Pseudomonadati</taxon>
        <taxon>Pseudomonadota</taxon>
        <taxon>Betaproteobacteria</taxon>
        <taxon>Burkholderiales</taxon>
        <taxon>Comamonadaceae</taxon>
        <taxon>Ramlibacter</taxon>
    </lineage>
</organism>
<dbReference type="EMBL" id="JADDIV010000004">
    <property type="protein sequence ID" value="MBE7369060.1"/>
    <property type="molecule type" value="Genomic_DNA"/>
</dbReference>
<evidence type="ECO:0000256" key="1">
    <source>
        <dbReference type="SAM" id="Phobius"/>
    </source>
</evidence>
<reference evidence="3 4" key="1">
    <citation type="submission" date="2020-10" db="EMBL/GenBank/DDBJ databases">
        <title>Ramlibacter sp. HM2 16S ribosomal RNA gene Genome sequencing and assembly.</title>
        <authorList>
            <person name="Kang M."/>
        </authorList>
    </citation>
    <scope>NUCLEOTIDE SEQUENCE [LARGE SCALE GENOMIC DNA]</scope>
    <source>
        <strain evidence="3 4">HM2</strain>
    </source>
</reference>
<dbReference type="RefSeq" id="WP_193677668.1">
    <property type="nucleotide sequence ID" value="NZ_JADDIV010000004.1"/>
</dbReference>
<keyword evidence="4" id="KW-1185">Reference proteome</keyword>
<feature type="transmembrane region" description="Helical" evidence="1">
    <location>
        <begin position="154"/>
        <end position="170"/>
    </location>
</feature>
<dbReference type="Proteomes" id="UP000806285">
    <property type="component" value="Unassembled WGS sequence"/>
</dbReference>
<accession>A0ABR9S6C1</accession>
<feature type="domain" description="EamA" evidence="2">
    <location>
        <begin position="15"/>
        <end position="147"/>
    </location>
</feature>
<feature type="domain" description="EamA" evidence="2">
    <location>
        <begin position="158"/>
        <end position="282"/>
    </location>
</feature>
<dbReference type="PANTHER" id="PTHR22911:SF135">
    <property type="entry name" value="BLR4310 PROTEIN"/>
    <property type="match status" value="1"/>
</dbReference>
<comment type="caution">
    <text evidence="3">The sequence shown here is derived from an EMBL/GenBank/DDBJ whole genome shotgun (WGS) entry which is preliminary data.</text>
</comment>
<keyword evidence="1" id="KW-0812">Transmembrane</keyword>
<protein>
    <submittedName>
        <fullName evidence="3">DMT family transporter</fullName>
    </submittedName>
</protein>
<feature type="transmembrane region" description="Helical" evidence="1">
    <location>
        <begin position="270"/>
        <end position="287"/>
    </location>
</feature>
<feature type="transmembrane region" description="Helical" evidence="1">
    <location>
        <begin position="47"/>
        <end position="68"/>
    </location>
</feature>
<dbReference type="PANTHER" id="PTHR22911">
    <property type="entry name" value="ACYL-MALONYL CONDENSING ENZYME-RELATED"/>
    <property type="match status" value="1"/>
</dbReference>
<dbReference type="InterPro" id="IPR000620">
    <property type="entry name" value="EamA_dom"/>
</dbReference>
<name>A0ABR9S6C1_9BURK</name>
<keyword evidence="1" id="KW-0472">Membrane</keyword>
<feature type="transmembrane region" description="Helical" evidence="1">
    <location>
        <begin position="131"/>
        <end position="148"/>
    </location>
</feature>
<feature type="transmembrane region" description="Helical" evidence="1">
    <location>
        <begin position="182"/>
        <end position="204"/>
    </location>
</feature>
<dbReference type="Gene3D" id="1.10.3730.20">
    <property type="match status" value="1"/>
</dbReference>
<sequence length="303" mass="32305">MTPSSHDALRAANRRGVLAMSAGMASFVSNDALVKFVSQSLPASQLIFLRGVFATLLLLAIAHGMGTLGQLRSLADRKVVARAAFDAFATVTYLTSLFHLPIGNATAINMATPLFITLFAVLAFQERVGAARWLAILTGFAGVLLVVQPTGAAFNAYALLCLGGTLLHASRDLMTRVIDRSIPSILVTVSTAVAVTLLAGVWSLFTDWKPVTWQQLALLATASVFLSGGYFLLTVSMRGGEMSLVAPFRYTGLLFALVLGYLVWGDVPNGIAWAGIALLVGAGLYVLHDERSRPRPELEPIQD</sequence>
<feature type="transmembrane region" description="Helical" evidence="1">
    <location>
        <begin position="247"/>
        <end position="264"/>
    </location>
</feature>
<feature type="transmembrane region" description="Helical" evidence="1">
    <location>
        <begin position="106"/>
        <end position="124"/>
    </location>
</feature>
<proteinExistence type="predicted"/>